<dbReference type="EMBL" id="JAWDGP010006875">
    <property type="protein sequence ID" value="KAK3733889.1"/>
    <property type="molecule type" value="Genomic_DNA"/>
</dbReference>
<name>A0AAE0Y658_9GAST</name>
<reference evidence="1" key="1">
    <citation type="journal article" date="2023" name="G3 (Bethesda)">
        <title>A reference genome for the long-term kleptoplast-retaining sea slug Elysia crispata morphotype clarki.</title>
        <authorList>
            <person name="Eastman K.E."/>
            <person name="Pendleton A.L."/>
            <person name="Shaikh M.A."/>
            <person name="Suttiyut T."/>
            <person name="Ogas R."/>
            <person name="Tomko P."/>
            <person name="Gavelis G."/>
            <person name="Widhalm J.R."/>
            <person name="Wisecaver J.H."/>
        </authorList>
    </citation>
    <scope>NUCLEOTIDE SEQUENCE</scope>
    <source>
        <strain evidence="1">ECLA1</strain>
    </source>
</reference>
<proteinExistence type="predicted"/>
<sequence length="164" mass="17536">MGGVHEVARPDLLHGTLGRITEHRRVLQASAREAIQRSAATLQFFSVAQIHNVSISSGKSSVHVRSFSRDKRTSCNPITTGLTPWHTSPGRGCHSSYQAALGLCIVLTPSGASIETRSCSALLSFLSLSSSHYRNCICSPLPCSRPFSPSLQPKPVCGHVDPCG</sequence>
<accession>A0AAE0Y658</accession>
<evidence type="ECO:0000313" key="1">
    <source>
        <dbReference type="EMBL" id="KAK3733889.1"/>
    </source>
</evidence>
<protein>
    <submittedName>
        <fullName evidence="1">Uncharacterized protein</fullName>
    </submittedName>
</protein>
<gene>
    <name evidence="1" type="ORF">RRG08_031828</name>
</gene>
<dbReference type="Proteomes" id="UP001283361">
    <property type="component" value="Unassembled WGS sequence"/>
</dbReference>
<organism evidence="1 2">
    <name type="scientific">Elysia crispata</name>
    <name type="common">lettuce slug</name>
    <dbReference type="NCBI Taxonomy" id="231223"/>
    <lineage>
        <taxon>Eukaryota</taxon>
        <taxon>Metazoa</taxon>
        <taxon>Spiralia</taxon>
        <taxon>Lophotrochozoa</taxon>
        <taxon>Mollusca</taxon>
        <taxon>Gastropoda</taxon>
        <taxon>Heterobranchia</taxon>
        <taxon>Euthyneura</taxon>
        <taxon>Panpulmonata</taxon>
        <taxon>Sacoglossa</taxon>
        <taxon>Placobranchoidea</taxon>
        <taxon>Plakobranchidae</taxon>
        <taxon>Elysia</taxon>
    </lineage>
</organism>
<dbReference type="AlphaFoldDB" id="A0AAE0Y658"/>
<comment type="caution">
    <text evidence="1">The sequence shown here is derived from an EMBL/GenBank/DDBJ whole genome shotgun (WGS) entry which is preliminary data.</text>
</comment>
<evidence type="ECO:0000313" key="2">
    <source>
        <dbReference type="Proteomes" id="UP001283361"/>
    </source>
</evidence>
<keyword evidence="2" id="KW-1185">Reference proteome</keyword>